<dbReference type="EMBL" id="SOPW01000002">
    <property type="protein sequence ID" value="TFB24259.1"/>
    <property type="molecule type" value="Genomic_DNA"/>
</dbReference>
<sequence length="148" mass="15884">MKSNNLGLPILGGLLAAVAGAAIWAIIAILTEYEIGIVAWAIGGLSGLAVIFFAKQEVNNAHQFIAVISSLLGIFLGKYFIFGYYFNNGDLAGLVAGETIVYFQQFFSSFFEFIDIIFILLAVVTAWQLPGKLVKEATPVNSNAEAAE</sequence>
<proteinExistence type="predicted"/>
<feature type="transmembrane region" description="Helical" evidence="1">
    <location>
        <begin position="106"/>
        <end position="127"/>
    </location>
</feature>
<evidence type="ECO:0000313" key="3">
    <source>
        <dbReference type="Proteomes" id="UP000297975"/>
    </source>
</evidence>
<keyword evidence="1" id="KW-1133">Transmembrane helix</keyword>
<dbReference type="OrthoDB" id="2974555at2"/>
<gene>
    <name evidence="2" type="ORF">E3U55_01795</name>
</gene>
<comment type="caution">
    <text evidence="2">The sequence shown here is derived from an EMBL/GenBank/DDBJ whole genome shotgun (WGS) entry which is preliminary data.</text>
</comment>
<protein>
    <submittedName>
        <fullName evidence="2">Uncharacterized protein</fullName>
    </submittedName>
</protein>
<evidence type="ECO:0000256" key="1">
    <source>
        <dbReference type="SAM" id="Phobius"/>
    </source>
</evidence>
<dbReference type="AlphaFoldDB" id="A0A4Y8IT83"/>
<feature type="transmembrane region" description="Helical" evidence="1">
    <location>
        <begin position="65"/>
        <end position="86"/>
    </location>
</feature>
<name>A0A4Y8IT83_9BACI</name>
<keyword evidence="1" id="KW-0812">Transmembrane</keyword>
<keyword evidence="1" id="KW-0472">Membrane</keyword>
<keyword evidence="3" id="KW-1185">Reference proteome</keyword>
<feature type="transmembrane region" description="Helical" evidence="1">
    <location>
        <begin position="35"/>
        <end position="53"/>
    </location>
</feature>
<reference evidence="2 3" key="1">
    <citation type="submission" date="2019-03" db="EMBL/GenBank/DDBJ databases">
        <authorList>
            <person name="He R.-H."/>
        </authorList>
    </citation>
    <scope>NUCLEOTIDE SEQUENCE [LARGE SCALE GENOMIC DNA]</scope>
    <source>
        <strain evidence="3">SH 714</strain>
    </source>
</reference>
<dbReference type="Proteomes" id="UP000297975">
    <property type="component" value="Unassembled WGS sequence"/>
</dbReference>
<evidence type="ECO:0000313" key="2">
    <source>
        <dbReference type="EMBL" id="TFB24259.1"/>
    </source>
</evidence>
<organism evidence="2 3">
    <name type="scientific">Filobacillus milosensis</name>
    <dbReference type="NCBI Taxonomy" id="94137"/>
    <lineage>
        <taxon>Bacteria</taxon>
        <taxon>Bacillati</taxon>
        <taxon>Bacillota</taxon>
        <taxon>Bacilli</taxon>
        <taxon>Bacillales</taxon>
        <taxon>Bacillaceae</taxon>
        <taxon>Filobacillus</taxon>
    </lineage>
</organism>
<accession>A0A4Y8IT83</accession>
<dbReference type="RefSeq" id="WP_134338616.1">
    <property type="nucleotide sequence ID" value="NZ_SOPW01000002.1"/>
</dbReference>